<keyword evidence="3" id="KW-1185">Reference proteome</keyword>
<sequence>MLIAYDDLKSSLSKPALEGLMKEYLLRQIGDEGFDETSTDALEKALPQVELALKRGELVVEYSEETESVAIRHHQQVAVEL</sequence>
<gene>
    <name evidence="2" type="ORF">FCL42_18295</name>
</gene>
<dbReference type="Proteomes" id="UP000305675">
    <property type="component" value="Unassembled WGS sequence"/>
</dbReference>
<dbReference type="InterPro" id="IPR010648">
    <property type="entry name" value="UPF0270"/>
</dbReference>
<organism evidence="2 3">
    <name type="scientific">Ferrimonas aestuarii</name>
    <dbReference type="NCBI Taxonomy" id="2569539"/>
    <lineage>
        <taxon>Bacteria</taxon>
        <taxon>Pseudomonadati</taxon>
        <taxon>Pseudomonadota</taxon>
        <taxon>Gammaproteobacteria</taxon>
        <taxon>Alteromonadales</taxon>
        <taxon>Ferrimonadaceae</taxon>
        <taxon>Ferrimonas</taxon>
    </lineage>
</organism>
<accession>A0A4U1BIK2</accession>
<proteinExistence type="inferred from homology"/>
<comment type="caution">
    <text evidence="2">The sequence shown here is derived from an EMBL/GenBank/DDBJ whole genome shotgun (WGS) entry which is preliminary data.</text>
</comment>
<evidence type="ECO:0000313" key="3">
    <source>
        <dbReference type="Proteomes" id="UP000305675"/>
    </source>
</evidence>
<dbReference type="OrthoDB" id="6401640at2"/>
<comment type="similarity">
    <text evidence="1">Belongs to the UPF0270 family.</text>
</comment>
<dbReference type="SUPFAM" id="SSF118001">
    <property type="entry name" value="YehU-like"/>
    <property type="match status" value="1"/>
</dbReference>
<reference evidence="2 3" key="1">
    <citation type="submission" date="2019-04" db="EMBL/GenBank/DDBJ databases">
        <authorList>
            <person name="Hwang J.C."/>
        </authorList>
    </citation>
    <scope>NUCLEOTIDE SEQUENCE [LARGE SCALE GENOMIC DNA]</scope>
    <source>
        <strain evidence="2 3">IMCC35002</strain>
    </source>
</reference>
<protein>
    <submittedName>
        <fullName evidence="2">YheU family protein</fullName>
    </submittedName>
</protein>
<dbReference type="EMBL" id="SWCJ01000019">
    <property type="protein sequence ID" value="TKB50946.1"/>
    <property type="molecule type" value="Genomic_DNA"/>
</dbReference>
<dbReference type="RefSeq" id="WP_136864878.1">
    <property type="nucleotide sequence ID" value="NZ_SWCJ01000019.1"/>
</dbReference>
<dbReference type="Pfam" id="PF06794">
    <property type="entry name" value="UPF0270"/>
    <property type="match status" value="1"/>
</dbReference>
<evidence type="ECO:0000313" key="2">
    <source>
        <dbReference type="EMBL" id="TKB50946.1"/>
    </source>
</evidence>
<dbReference type="InterPro" id="IPR036685">
    <property type="entry name" value="YehU-like_sf"/>
</dbReference>
<dbReference type="AlphaFoldDB" id="A0A4U1BIK2"/>
<dbReference type="Gene3D" id="1.10.10.610">
    <property type="entry name" value="YehU-like"/>
    <property type="match status" value="1"/>
</dbReference>
<evidence type="ECO:0000256" key="1">
    <source>
        <dbReference type="ARBA" id="ARBA00006450"/>
    </source>
</evidence>
<name>A0A4U1BIK2_9GAMM</name>